<dbReference type="EMBL" id="MASR01000001">
    <property type="protein sequence ID" value="OFE11760.1"/>
    <property type="molecule type" value="Genomic_DNA"/>
</dbReference>
<dbReference type="PANTHER" id="PTHR43685">
    <property type="entry name" value="GLYCOSYLTRANSFERASE"/>
    <property type="match status" value="1"/>
</dbReference>
<comment type="caution">
    <text evidence="2">The sequence shown here is derived from an EMBL/GenBank/DDBJ whole genome shotgun (WGS) entry which is preliminary data.</text>
</comment>
<dbReference type="Pfam" id="PF00535">
    <property type="entry name" value="Glycos_transf_2"/>
    <property type="match status" value="1"/>
</dbReference>
<keyword evidence="3" id="KW-1185">Reference proteome</keyword>
<dbReference type="SUPFAM" id="SSF53448">
    <property type="entry name" value="Nucleotide-diphospho-sugar transferases"/>
    <property type="match status" value="1"/>
</dbReference>
<evidence type="ECO:0000259" key="1">
    <source>
        <dbReference type="Pfam" id="PF00535"/>
    </source>
</evidence>
<organism evidence="2 3">
    <name type="scientific">Pseudohongiella acticola</name>
    <dbReference type="NCBI Taxonomy" id="1524254"/>
    <lineage>
        <taxon>Bacteria</taxon>
        <taxon>Pseudomonadati</taxon>
        <taxon>Pseudomonadota</taxon>
        <taxon>Gammaproteobacteria</taxon>
        <taxon>Pseudomonadales</taxon>
        <taxon>Pseudohongiellaceae</taxon>
        <taxon>Pseudohongiella</taxon>
    </lineage>
</organism>
<dbReference type="InterPro" id="IPR029044">
    <property type="entry name" value="Nucleotide-diphossugar_trans"/>
</dbReference>
<name>A0A1E8CH26_9GAMM</name>
<dbReference type="InterPro" id="IPR050834">
    <property type="entry name" value="Glycosyltransf_2"/>
</dbReference>
<dbReference type="STRING" id="1524254.PHACT_00140"/>
<sequence>MMLPFLSICIPSYNRPGQLEKLLGSIDCDPELVEVVVCEDNAPKRLAVRETIKRFSKTSRYLTHYYENATNLGFDGNLRRLVECASGDFIVFMGDDDLFVPGALNQLLEFLDSHRDKPYVLRTYLTEHPDGRTEYYRYLPETTVLPKGEATVAWLFKRSVTICGFTVSRAEALKYATADLDGTLLYQVYLMSQVCLQNDSIYCDIPVAHAVQSFRDDKPMFGSSESEKSRFTPGSVSHDNSINFTKAYFEVTSYLDQQHGTELTKLVRVDLSKYSYPFLSIQRKRGIRSFLNYAKRLEVEVGFGCTRYFYLYKWALLLLGENICDRLIVRIKRIVGHTPNF</sequence>
<reference evidence="3" key="1">
    <citation type="submission" date="2016-07" db="EMBL/GenBank/DDBJ databases">
        <authorList>
            <person name="Florea S."/>
            <person name="Webb J.S."/>
            <person name="Jaromczyk J."/>
            <person name="Schardl C.L."/>
        </authorList>
    </citation>
    <scope>NUCLEOTIDE SEQUENCE [LARGE SCALE GENOMIC DNA]</scope>
    <source>
        <strain evidence="3">KCTC 42131</strain>
    </source>
</reference>
<evidence type="ECO:0000313" key="2">
    <source>
        <dbReference type="EMBL" id="OFE11760.1"/>
    </source>
</evidence>
<gene>
    <name evidence="2" type="ORF">PHACT_00140</name>
</gene>
<dbReference type="Gene3D" id="3.90.550.10">
    <property type="entry name" value="Spore Coat Polysaccharide Biosynthesis Protein SpsA, Chain A"/>
    <property type="match status" value="1"/>
</dbReference>
<accession>A0A1E8CH26</accession>
<protein>
    <recommendedName>
        <fullName evidence="1">Glycosyltransferase 2-like domain-containing protein</fullName>
    </recommendedName>
</protein>
<dbReference type="InterPro" id="IPR001173">
    <property type="entry name" value="Glyco_trans_2-like"/>
</dbReference>
<dbReference type="PANTHER" id="PTHR43685:SF11">
    <property type="entry name" value="GLYCOSYLTRANSFERASE TAGX-RELATED"/>
    <property type="match status" value="1"/>
</dbReference>
<feature type="domain" description="Glycosyltransferase 2-like" evidence="1">
    <location>
        <begin position="7"/>
        <end position="173"/>
    </location>
</feature>
<dbReference type="OrthoDB" id="396512at2"/>
<evidence type="ECO:0000313" key="3">
    <source>
        <dbReference type="Proteomes" id="UP000175669"/>
    </source>
</evidence>
<dbReference type="CDD" id="cd00761">
    <property type="entry name" value="Glyco_tranf_GTA_type"/>
    <property type="match status" value="1"/>
</dbReference>
<dbReference type="AlphaFoldDB" id="A0A1E8CH26"/>
<dbReference type="RefSeq" id="WP_070115386.1">
    <property type="nucleotide sequence ID" value="NZ_MASR01000001.1"/>
</dbReference>
<dbReference type="Proteomes" id="UP000175669">
    <property type="component" value="Unassembled WGS sequence"/>
</dbReference>
<proteinExistence type="predicted"/>